<dbReference type="SMART" id="SM00829">
    <property type="entry name" value="PKS_ER"/>
    <property type="match status" value="1"/>
</dbReference>
<dbReference type="Pfam" id="PF00107">
    <property type="entry name" value="ADH_zinc_N"/>
    <property type="match status" value="1"/>
</dbReference>
<evidence type="ECO:0000256" key="2">
    <source>
        <dbReference type="ARBA" id="ARBA00022833"/>
    </source>
</evidence>
<dbReference type="InterPro" id="IPR013154">
    <property type="entry name" value="ADH-like_N"/>
</dbReference>
<keyword evidence="3" id="KW-0560">Oxidoreductase</keyword>
<evidence type="ECO:0000256" key="4">
    <source>
        <dbReference type="ARBA" id="ARBA00023027"/>
    </source>
</evidence>
<dbReference type="EMBL" id="QYUP01000149">
    <property type="protein sequence ID" value="RJG11348.1"/>
    <property type="molecule type" value="Genomic_DNA"/>
</dbReference>
<dbReference type="Gene3D" id="3.90.180.10">
    <property type="entry name" value="Medium-chain alcohol dehydrogenases, catalytic domain"/>
    <property type="match status" value="1"/>
</dbReference>
<dbReference type="PANTHER" id="PTHR43880:SF12">
    <property type="entry name" value="ALCOHOL DEHYDROGENASE CLASS-3"/>
    <property type="match status" value="1"/>
</dbReference>
<dbReference type="GO" id="GO:0008270">
    <property type="term" value="F:zinc ion binding"/>
    <property type="evidence" value="ECO:0007669"/>
    <property type="project" value="InterPro"/>
</dbReference>
<name>A0A418XFW9_9BURK</name>
<comment type="cofactor">
    <cofactor evidence="5">
        <name>Zn(2+)</name>
        <dbReference type="ChEBI" id="CHEBI:29105"/>
    </cofactor>
</comment>
<dbReference type="GO" id="GO:0046294">
    <property type="term" value="P:formaldehyde catabolic process"/>
    <property type="evidence" value="ECO:0007669"/>
    <property type="project" value="TreeGrafter"/>
</dbReference>
<dbReference type="Gene3D" id="3.40.50.720">
    <property type="entry name" value="NAD(P)-binding Rossmann-like Domain"/>
    <property type="match status" value="1"/>
</dbReference>
<dbReference type="CDD" id="cd08278">
    <property type="entry name" value="benzyl_alcohol_DH"/>
    <property type="match status" value="1"/>
</dbReference>
<evidence type="ECO:0000256" key="1">
    <source>
        <dbReference type="ARBA" id="ARBA00022723"/>
    </source>
</evidence>
<keyword evidence="1 5" id="KW-0479">Metal-binding</keyword>
<dbReference type="InterPro" id="IPR013149">
    <property type="entry name" value="ADH-like_C"/>
</dbReference>
<dbReference type="Proteomes" id="UP000284006">
    <property type="component" value="Unassembled WGS sequence"/>
</dbReference>
<dbReference type="InterPro" id="IPR036291">
    <property type="entry name" value="NAD(P)-bd_dom_sf"/>
</dbReference>
<feature type="domain" description="Enoyl reductase (ER)" evidence="6">
    <location>
        <begin position="10"/>
        <end position="365"/>
    </location>
</feature>
<evidence type="ECO:0000313" key="7">
    <source>
        <dbReference type="EMBL" id="RJG11348.1"/>
    </source>
</evidence>
<proteinExistence type="inferred from homology"/>
<keyword evidence="2 5" id="KW-0862">Zinc</keyword>
<dbReference type="SUPFAM" id="SSF51735">
    <property type="entry name" value="NAD(P)-binding Rossmann-fold domains"/>
    <property type="match status" value="1"/>
</dbReference>
<evidence type="ECO:0000313" key="8">
    <source>
        <dbReference type="Proteomes" id="UP000284006"/>
    </source>
</evidence>
<dbReference type="RefSeq" id="WP_119812403.1">
    <property type="nucleotide sequence ID" value="NZ_QYUP01000149.1"/>
</dbReference>
<keyword evidence="8" id="KW-1185">Reference proteome</keyword>
<evidence type="ECO:0000256" key="3">
    <source>
        <dbReference type="ARBA" id="ARBA00023002"/>
    </source>
</evidence>
<protein>
    <submittedName>
        <fullName evidence="7">NAD(P)-dependent alcohol dehydrogenase</fullName>
    </submittedName>
</protein>
<sequence length="367" mass="38203">MEIKVALARAAHQEFTIEHATLEDPRSNEVLIKIVGVGLCHTDLVARDQFIPIPLPAVLGHEGAGIVEKVGDAVTKVKPGDRVVLSFASCGVCGKCHDHLPAYCHEFPVRNFLGTRPDGTSGVGVGGQAVSAHFFGQSSFASHALAFERNVVKVADSDLPLELLGPLGCGLQTGAGAVMNSFACPAGSSIVIFGGGPVGLAAVMGAKIRDCGTIILVEPVEARRQLGLELGAHHVISPAECNVAEAIRAIVPAGVDFALESSGLEAVVATALSVLGSRGLLGLVGVPPKPESAVSVNLASLITFGHRIHGIIEGDSDPDIFIPELISHIKAGRFPIQKLIKTYALDEINHAVEEQLRGNCIKAVLIP</sequence>
<dbReference type="Pfam" id="PF08240">
    <property type="entry name" value="ADH_N"/>
    <property type="match status" value="1"/>
</dbReference>
<dbReference type="PROSITE" id="PS00059">
    <property type="entry name" value="ADH_ZINC"/>
    <property type="match status" value="1"/>
</dbReference>
<accession>A0A418XFW9</accession>
<dbReference type="InterPro" id="IPR011032">
    <property type="entry name" value="GroES-like_sf"/>
</dbReference>
<comment type="similarity">
    <text evidence="5">Belongs to the zinc-containing alcohol dehydrogenase family.</text>
</comment>
<dbReference type="GO" id="GO:0051903">
    <property type="term" value="F:S-(hydroxymethyl)glutathione dehydrogenase [NAD(P)+] activity"/>
    <property type="evidence" value="ECO:0007669"/>
    <property type="project" value="TreeGrafter"/>
</dbReference>
<reference evidence="7 8" key="1">
    <citation type="submission" date="2018-09" db="EMBL/GenBank/DDBJ databases">
        <authorList>
            <person name="Zhu H."/>
        </authorList>
    </citation>
    <scope>NUCLEOTIDE SEQUENCE [LARGE SCALE GENOMIC DNA]</scope>
    <source>
        <strain evidence="7 8">K1S02-61</strain>
    </source>
</reference>
<dbReference type="InterPro" id="IPR002328">
    <property type="entry name" value="ADH_Zn_CS"/>
</dbReference>
<keyword evidence="4" id="KW-0520">NAD</keyword>
<dbReference type="InterPro" id="IPR020843">
    <property type="entry name" value="ER"/>
</dbReference>
<evidence type="ECO:0000259" key="6">
    <source>
        <dbReference type="SMART" id="SM00829"/>
    </source>
</evidence>
<dbReference type="OrthoDB" id="9770544at2"/>
<dbReference type="PANTHER" id="PTHR43880">
    <property type="entry name" value="ALCOHOL DEHYDROGENASE"/>
    <property type="match status" value="1"/>
</dbReference>
<comment type="caution">
    <text evidence="7">The sequence shown here is derived from an EMBL/GenBank/DDBJ whole genome shotgun (WGS) entry which is preliminary data.</text>
</comment>
<dbReference type="SUPFAM" id="SSF50129">
    <property type="entry name" value="GroES-like"/>
    <property type="match status" value="1"/>
</dbReference>
<dbReference type="AlphaFoldDB" id="A0A418XFW9"/>
<organism evidence="7 8">
    <name type="scientific">Massilia cavernae</name>
    <dbReference type="NCBI Taxonomy" id="2320864"/>
    <lineage>
        <taxon>Bacteria</taxon>
        <taxon>Pseudomonadati</taxon>
        <taxon>Pseudomonadota</taxon>
        <taxon>Betaproteobacteria</taxon>
        <taxon>Burkholderiales</taxon>
        <taxon>Oxalobacteraceae</taxon>
        <taxon>Telluria group</taxon>
        <taxon>Massilia</taxon>
    </lineage>
</organism>
<gene>
    <name evidence="7" type="ORF">D3872_19625</name>
</gene>
<dbReference type="GO" id="GO:0005829">
    <property type="term" value="C:cytosol"/>
    <property type="evidence" value="ECO:0007669"/>
    <property type="project" value="TreeGrafter"/>
</dbReference>
<evidence type="ECO:0000256" key="5">
    <source>
        <dbReference type="RuleBase" id="RU361277"/>
    </source>
</evidence>